<dbReference type="GO" id="GO:0003950">
    <property type="term" value="F:NAD+ poly-ADP-ribosyltransferase activity"/>
    <property type="evidence" value="ECO:0007669"/>
    <property type="project" value="UniProtKB-UniRule"/>
</dbReference>
<evidence type="ECO:0000256" key="1">
    <source>
        <dbReference type="ARBA" id="ARBA00022741"/>
    </source>
</evidence>
<dbReference type="InterPro" id="IPR012317">
    <property type="entry name" value="Poly(ADP-ribose)pol_cat_dom"/>
</dbReference>
<keyword evidence="7" id="KW-0328">Glycosyltransferase</keyword>
<dbReference type="PROSITE" id="PS50088">
    <property type="entry name" value="ANK_REPEAT"/>
    <property type="match status" value="2"/>
</dbReference>
<evidence type="ECO:0000256" key="5">
    <source>
        <dbReference type="ARBA" id="ARBA00038040"/>
    </source>
</evidence>
<name>A0A817RCX3_9BILA</name>
<dbReference type="PROSITE" id="PS51192">
    <property type="entry name" value="HELICASE_ATP_BIND_1"/>
    <property type="match status" value="1"/>
</dbReference>
<keyword evidence="2" id="KW-0378">Hydrolase</keyword>
<organism evidence="13 15">
    <name type="scientific">Rotaria socialis</name>
    <dbReference type="NCBI Taxonomy" id="392032"/>
    <lineage>
        <taxon>Eukaryota</taxon>
        <taxon>Metazoa</taxon>
        <taxon>Spiralia</taxon>
        <taxon>Gnathifera</taxon>
        <taxon>Rotifera</taxon>
        <taxon>Eurotatoria</taxon>
        <taxon>Bdelloidea</taxon>
        <taxon>Philodinida</taxon>
        <taxon>Philodinidae</taxon>
        <taxon>Rotaria</taxon>
    </lineage>
</organism>
<evidence type="ECO:0000259" key="11">
    <source>
        <dbReference type="PROSITE" id="PS51192"/>
    </source>
</evidence>
<feature type="compositionally biased region" description="Basic and acidic residues" evidence="9">
    <location>
        <begin position="545"/>
        <end position="562"/>
    </location>
</feature>
<dbReference type="InterPro" id="IPR027417">
    <property type="entry name" value="P-loop_NTPase"/>
</dbReference>
<accession>A0A817RCX3</accession>
<feature type="repeat" description="ANK" evidence="6">
    <location>
        <begin position="204"/>
        <end position="236"/>
    </location>
</feature>
<dbReference type="GO" id="GO:0003723">
    <property type="term" value="F:RNA binding"/>
    <property type="evidence" value="ECO:0007669"/>
    <property type="project" value="TreeGrafter"/>
</dbReference>
<comment type="similarity">
    <text evidence="5">Belongs to the DEAD box helicase family. DEAH subfamily. PRP16 sub-subfamily.</text>
</comment>
<dbReference type="InterPro" id="IPR036770">
    <property type="entry name" value="Ankyrin_rpt-contain_sf"/>
</dbReference>
<evidence type="ECO:0000259" key="10">
    <source>
        <dbReference type="PROSITE" id="PS51059"/>
    </source>
</evidence>
<evidence type="ECO:0000313" key="13">
    <source>
        <dbReference type="EMBL" id="CAF3242491.1"/>
    </source>
</evidence>
<gene>
    <name evidence="14" type="ORF">HFQ381_LOCUS869</name>
    <name evidence="13" type="ORF">LUA448_LOCUS4344</name>
</gene>
<evidence type="ECO:0000313" key="15">
    <source>
        <dbReference type="Proteomes" id="UP000663833"/>
    </source>
</evidence>
<feature type="coiled-coil region" evidence="8">
    <location>
        <begin position="674"/>
        <end position="722"/>
    </location>
</feature>
<dbReference type="SMART" id="SM00847">
    <property type="entry name" value="HA2"/>
    <property type="match status" value="1"/>
</dbReference>
<dbReference type="InterPro" id="IPR007502">
    <property type="entry name" value="Helicase-assoc_dom"/>
</dbReference>
<dbReference type="Pfam" id="PF00644">
    <property type="entry name" value="PARP"/>
    <property type="match status" value="1"/>
</dbReference>
<evidence type="ECO:0000256" key="9">
    <source>
        <dbReference type="SAM" id="MobiDB-lite"/>
    </source>
</evidence>
<evidence type="ECO:0000313" key="14">
    <source>
        <dbReference type="EMBL" id="CAF4099736.1"/>
    </source>
</evidence>
<evidence type="ECO:0000256" key="8">
    <source>
        <dbReference type="SAM" id="Coils"/>
    </source>
</evidence>
<feature type="domain" description="Helicase C-terminal" evidence="12">
    <location>
        <begin position="1188"/>
        <end position="1350"/>
    </location>
</feature>
<dbReference type="InterPro" id="IPR002110">
    <property type="entry name" value="Ankyrin_rpt"/>
</dbReference>
<sequence>MALSLFTEELTKICSLILSDVQSCLTKVKESTQIDNQEEKIDDKSTFAEPTDCEELCIFPPSEEVKTLLTDITSQIQINIKQLRHLPNYDETTYNYFLDFLYDFHFDGDSFIEVLSSDNLLIFAHNLAIFIDSIQACRECQSGNLSIVKEFLSKNPSHKDQPLLNGYTLLYVATANNHLEIMKYLIEEAKCSVNAQNQNDSSANMDTPLHIACSSGHADIVRYLLHKGANCYVQNKKEETPTMIAKHNPALFDIFRNHFVLHYLLQGSRSCDLPTMTIDDEISKLKYDTSLLEYNCTWEFKPLHQLDWQKFAEKESKILCKTLRETSDLDIFLNVEDQMYTVSMRRFLKSGNSTQVNENQAWIRCRGSSVYNFDIVSIWQIMFTQHGCVVDKEKESPQLKSIDIPTIFNSDQFDYRLNSWYNAEEFLNAAIEEAMNQHLRYLTIRTQLLGLITFNLESFSFQDVNRKIAGYIRWLPRFVSVDRTMKRIMPIDNFQDISRQNQPPEPLRKSLLCTLATADSQENEEISLSDEKDESVATENVRLYVNDDKIDNNTNDKDERSSENPTSVLKEEHETISMDDEDAELINNDNTENDHAAKEEEIRTNIKKKREDLDRLNAIMKQYQQTVEEENRKLEDIEKKKMQPSKQNELLNIICDTSGNSLLSDEFTLLQKNHEEQEEVLKMKLKELDDIKKKCYDLESDLENERNKVEFYENQRRKEDQVVKDLIVIKYDIPFTDNIQLQVTTVEKYLKTLNFSGKTSSHEEKINICQEISQTNSSSYSWIVEAYSVHHVEMKAICYRTTWIIRHLQKQQNDYRKTLTNCVESFLKRSVKELGKAQIKCNMANWKIFVEIFEMLIKRKREEFEQQFDLYIGQKVKSILDDMIRNASNWWKRLRMETSEYLKKKDIMTLVEELKRNALKQYLMKMEDLCLAGIQRVNTSITAKDLHVQKLKELLETSKDYIGHESHHFSLLSSLIHRIHIILECFRLQLPLFDSSVDLLEKINQNTVVAISTATGSGKSTLLPSLLAADGYEKILVTQPRRLPCNLLSERVNTSMKSSTLSGWAVSGARSSNFSSAPILYLTDGLLKEYLLHRERYLIHQLKTSKRGLVFFIDEVHERSINIDLCLAFLARFLEKNPHLHSKLKIIISSATLNPCIAQLFFEFKFHEIQIKTSTLNRINENSYCSENLIDLVARLHQQIEREEQILCFVKSNTEVTQSIKLLKLLKGLSAFPLIQSQSSMEQQQLIKTKQIFFSTTVAETSLTFPSLKYVIDTGLIHIPVYDPLTDSTELREMNAAESTIKQRQGRLGRTRPGEYYPLYTFDPKNKKFPEPQICQTELSNIEFSLRRLPLKCGLNDLKKWLPNAPSEQAIDTAIKRLHQLDILDLKRDFTSIGLSISKLPDFGSVEMSRAVLAALKDYKCGRDVLRLAAILGVLNTSSILRNLPRKYKKVEGDFMTLLNVMDTILAKKLVQPPCTFNVDNVCQETGLSFMKHYIKRAILRYSLFEKFFRSPNEYCTAAQCSSNGYWEPVARALLNGYSNNVYLSAAEIQGRKHRFICYTAAGITEKQKTAVLDSTSTLARKLSANPVALILARDIRISSDIRARSILSFLGEIQSDWLDRALERNIPMSETEIKLFNDNIKESQDFLLASNGVNCELHDDQLTLAGSAGRVLTTELCVRQKLVVKNEIPLIPVNETDTGLKRKVEDLTEELHIFRPMGWRWRAQKQVKIIFLKEKDQCKIVIKAREKNYKKVHKELKSFVRWLQLCVAMHLDSGVLPRRYIDSVTKQPSPDIEDRIKRITDTTMTPVGLWSRLRGPAATRETRMEVVAWIAVCIFHCKLEGGFVRDWIVANQTARPPTSIQPKQWVTRPNKIPCIDKACIPSDLDCQLPIDHYFDIEHFLDEMHKYEIQTEVFRENWRYILLFDEDYPTGPFTMDLIEHHIAATHDRIDFDVNNLYVMRGFCTDLGQRVNLSHEPFLIDLEQIVQKIKQKQFSILRPLDDIMKVRRDKMIARGWIQIGEEQNYIPPPKDKSKDKFVVTEVPKSSPIYQLIENKMQTIPNVKVQKLVQIRNPGLDDVYHSMKNLISGQCVNNNANELYLFHGTSADNVESIMEMGFDDRYFSSDGLYGHGAYFAGNPLKSHQYTKKSEVEQTCKMFYCRVTLGQLYDITVTDRSLVAAPKNYHSVCGLANPSMPEYIVYRNAQALPYILITYTA</sequence>
<keyword evidence="8" id="KW-0175">Coiled coil</keyword>
<dbReference type="SMART" id="SM00487">
    <property type="entry name" value="DEXDc"/>
    <property type="match status" value="1"/>
</dbReference>
<dbReference type="PROSITE" id="PS51059">
    <property type="entry name" value="PARP_CATALYTIC"/>
    <property type="match status" value="1"/>
</dbReference>
<dbReference type="PANTHER" id="PTHR18934">
    <property type="entry name" value="ATP-DEPENDENT RNA HELICASE"/>
    <property type="match status" value="1"/>
</dbReference>
<proteinExistence type="inferred from homology"/>
<keyword evidence="3" id="KW-0347">Helicase</keyword>
<evidence type="ECO:0000256" key="2">
    <source>
        <dbReference type="ARBA" id="ARBA00022801"/>
    </source>
</evidence>
<dbReference type="SUPFAM" id="SSF52540">
    <property type="entry name" value="P-loop containing nucleoside triphosphate hydrolases"/>
    <property type="match status" value="1"/>
</dbReference>
<evidence type="ECO:0000256" key="7">
    <source>
        <dbReference type="RuleBase" id="RU362114"/>
    </source>
</evidence>
<keyword evidence="7" id="KW-0520">NAD</keyword>
<dbReference type="SUPFAM" id="SSF56399">
    <property type="entry name" value="ADP-ribosylation"/>
    <property type="match status" value="1"/>
</dbReference>
<dbReference type="Pfam" id="PF12796">
    <property type="entry name" value="Ank_2"/>
    <property type="match status" value="1"/>
</dbReference>
<dbReference type="Proteomes" id="UP000663833">
    <property type="component" value="Unassembled WGS sequence"/>
</dbReference>
<dbReference type="Pfam" id="PF00271">
    <property type="entry name" value="Helicase_C"/>
    <property type="match status" value="1"/>
</dbReference>
<dbReference type="Gene3D" id="1.20.120.1080">
    <property type="match status" value="1"/>
</dbReference>
<dbReference type="PANTHER" id="PTHR18934:SF91">
    <property type="entry name" value="PRE-MRNA-SPLICING FACTOR ATP-DEPENDENT RNA HELICASE PRP16"/>
    <property type="match status" value="1"/>
</dbReference>
<dbReference type="PROSITE" id="PS51194">
    <property type="entry name" value="HELICASE_CTER"/>
    <property type="match status" value="1"/>
</dbReference>
<dbReference type="GO" id="GO:0005524">
    <property type="term" value="F:ATP binding"/>
    <property type="evidence" value="ECO:0007669"/>
    <property type="project" value="UniProtKB-KW"/>
</dbReference>
<dbReference type="CDD" id="cd17917">
    <property type="entry name" value="DEXHc_RHA-like"/>
    <property type="match status" value="1"/>
</dbReference>
<dbReference type="EC" id="2.4.2.-" evidence="7"/>
<comment type="caution">
    <text evidence="13">The sequence shown here is derived from an EMBL/GenBank/DDBJ whole genome shotgun (WGS) entry which is preliminary data.</text>
</comment>
<evidence type="ECO:0000256" key="6">
    <source>
        <dbReference type="PROSITE-ProRule" id="PRU00023"/>
    </source>
</evidence>
<dbReference type="Gene3D" id="1.25.40.20">
    <property type="entry name" value="Ankyrin repeat-containing domain"/>
    <property type="match status" value="1"/>
</dbReference>
<feature type="domain" description="PARP catalytic" evidence="10">
    <location>
        <begin position="2025"/>
        <end position="2214"/>
    </location>
</feature>
<keyword evidence="1" id="KW-0547">Nucleotide-binding</keyword>
<feature type="region of interest" description="Disordered" evidence="9">
    <location>
        <begin position="545"/>
        <end position="578"/>
    </location>
</feature>
<keyword evidence="6" id="KW-0040">ANK repeat</keyword>
<dbReference type="SMART" id="SM00248">
    <property type="entry name" value="ANK"/>
    <property type="match status" value="2"/>
</dbReference>
<dbReference type="EMBL" id="CAJOBO010000020">
    <property type="protein sequence ID" value="CAF4099736.1"/>
    <property type="molecule type" value="Genomic_DNA"/>
</dbReference>
<evidence type="ECO:0000259" key="12">
    <source>
        <dbReference type="PROSITE" id="PS51194"/>
    </source>
</evidence>
<dbReference type="PROSITE" id="PS50297">
    <property type="entry name" value="ANK_REP_REGION"/>
    <property type="match status" value="2"/>
</dbReference>
<protein>
    <recommendedName>
        <fullName evidence="7">Poly [ADP-ribose] polymerase</fullName>
        <shortName evidence="7">PARP</shortName>
        <ecNumber evidence="7">2.4.2.-</ecNumber>
    </recommendedName>
</protein>
<dbReference type="Proteomes" id="UP000663851">
    <property type="component" value="Unassembled WGS sequence"/>
</dbReference>
<keyword evidence="7" id="KW-0808">Transferase</keyword>
<feature type="coiled-coil region" evidence="8">
    <location>
        <begin position="599"/>
        <end position="640"/>
    </location>
</feature>
<dbReference type="InterPro" id="IPR014001">
    <property type="entry name" value="Helicase_ATP-bd"/>
</dbReference>
<dbReference type="Gene3D" id="3.40.50.300">
    <property type="entry name" value="P-loop containing nucleotide triphosphate hydrolases"/>
    <property type="match status" value="2"/>
</dbReference>
<feature type="domain" description="Helicase ATP-binding" evidence="11">
    <location>
        <begin position="1000"/>
        <end position="1171"/>
    </location>
</feature>
<dbReference type="EMBL" id="CAJNYD010000293">
    <property type="protein sequence ID" value="CAF3242491.1"/>
    <property type="molecule type" value="Genomic_DNA"/>
</dbReference>
<dbReference type="Gene3D" id="3.90.228.10">
    <property type="match status" value="1"/>
</dbReference>
<dbReference type="SUPFAM" id="SSF48403">
    <property type="entry name" value="Ankyrin repeat"/>
    <property type="match status" value="1"/>
</dbReference>
<feature type="repeat" description="ANK" evidence="6">
    <location>
        <begin position="165"/>
        <end position="187"/>
    </location>
</feature>
<evidence type="ECO:0000256" key="3">
    <source>
        <dbReference type="ARBA" id="ARBA00022806"/>
    </source>
</evidence>
<reference evidence="13" key="1">
    <citation type="submission" date="2021-02" db="EMBL/GenBank/DDBJ databases">
        <authorList>
            <person name="Nowell W R."/>
        </authorList>
    </citation>
    <scope>NUCLEOTIDE SEQUENCE</scope>
</reference>
<dbReference type="GO" id="GO:0016787">
    <property type="term" value="F:hydrolase activity"/>
    <property type="evidence" value="ECO:0007669"/>
    <property type="project" value="UniProtKB-KW"/>
</dbReference>
<keyword evidence="4" id="KW-0067">ATP-binding</keyword>
<dbReference type="GO" id="GO:0004386">
    <property type="term" value="F:helicase activity"/>
    <property type="evidence" value="ECO:0007669"/>
    <property type="project" value="UniProtKB-KW"/>
</dbReference>
<dbReference type="InterPro" id="IPR001650">
    <property type="entry name" value="Helicase_C-like"/>
</dbReference>
<evidence type="ECO:0000256" key="4">
    <source>
        <dbReference type="ARBA" id="ARBA00022840"/>
    </source>
</evidence>